<protein>
    <submittedName>
        <fullName evidence="2">Coiled-coil protein</fullName>
    </submittedName>
</protein>
<evidence type="ECO:0000313" key="2">
    <source>
        <dbReference type="EMBL" id="KTC84720.1"/>
    </source>
</evidence>
<feature type="transmembrane region" description="Helical" evidence="1">
    <location>
        <begin position="291"/>
        <end position="309"/>
    </location>
</feature>
<dbReference type="PATRIC" id="fig|1212489.4.peg.3038"/>
<keyword evidence="1" id="KW-0472">Membrane</keyword>
<dbReference type="STRING" id="1212489.Ldro_2884"/>
<proteinExistence type="predicted"/>
<dbReference type="AlphaFoldDB" id="A0A0W0SMX8"/>
<comment type="caution">
    <text evidence="2">The sequence shown here is derived from an EMBL/GenBank/DDBJ whole genome shotgun (WGS) entry which is preliminary data.</text>
</comment>
<feature type="transmembrane region" description="Helical" evidence="1">
    <location>
        <begin position="464"/>
        <end position="491"/>
    </location>
</feature>
<sequence>MIMAFEGYFADFANDKRQFFAEVKTLDDARKRAESHDYGFLAPNEKLLKKEYELLWGRLQKGDIDHDAFWLYAYYCCIMLQNYHRAYGQDGKAEEFLKLRIDIKERLEFKKSGKTKHPKQTKSDQKTDNESFFEYLGKRISNGLIDLLRAPTKVSTIRDWVSALNVERIYWFFCRTTITKSLLLARELEILDRIGSVFSNIDVDNVVSILESPNPVLRVCSVAFFALRFIFNGAMLTKHAYGSEKEKDYDWELRLYDELYKRHPVLVNDLVWGIVNFITNYNWLTGIPDPTAGWIVAGFLFFDFCWLIWQRHLAEKEFLAKREQLISDRNFYNDLLINFVDEKGEPLTEEKTKEIGLHIKLLNDEIEQLEISWSAESSYFWFNCAAALLLAVGFSASMVFTAPVIAILCYAICTFGVAMYLSAGSYKNFEEKRLQAIHDPNNNEAIIAYNAARNEFIFTMLKNVFLPTLFIATFAICWQAAVVLTAVYLAYQLYSAYNSYEEKHKQQVEVGAENPVIEFNEEDSSEQYRDDLLGIAAVLS</sequence>
<keyword evidence="1" id="KW-0812">Transmembrane</keyword>
<evidence type="ECO:0000256" key="1">
    <source>
        <dbReference type="SAM" id="Phobius"/>
    </source>
</evidence>
<dbReference type="EMBL" id="LNXY01000031">
    <property type="protein sequence ID" value="KTC84720.1"/>
    <property type="molecule type" value="Genomic_DNA"/>
</dbReference>
<keyword evidence="1" id="KW-1133">Transmembrane helix</keyword>
<feature type="transmembrane region" description="Helical" evidence="1">
    <location>
        <begin position="404"/>
        <end position="423"/>
    </location>
</feature>
<keyword evidence="3" id="KW-1185">Reference proteome</keyword>
<dbReference type="Proteomes" id="UP000054736">
    <property type="component" value="Unassembled WGS sequence"/>
</dbReference>
<evidence type="ECO:0000313" key="3">
    <source>
        <dbReference type="Proteomes" id="UP000054736"/>
    </source>
</evidence>
<name>A0A0W0SMX8_9GAMM</name>
<accession>A0A0W0SMX8</accession>
<gene>
    <name evidence="2" type="ORF">Ldro_2884</name>
</gene>
<feature type="transmembrane region" description="Helical" evidence="1">
    <location>
        <begin position="379"/>
        <end position="398"/>
    </location>
</feature>
<organism evidence="2 3">
    <name type="scientific">Legionella drozanskii LLAP-1</name>
    <dbReference type="NCBI Taxonomy" id="1212489"/>
    <lineage>
        <taxon>Bacteria</taxon>
        <taxon>Pseudomonadati</taxon>
        <taxon>Pseudomonadota</taxon>
        <taxon>Gammaproteobacteria</taxon>
        <taxon>Legionellales</taxon>
        <taxon>Legionellaceae</taxon>
        <taxon>Legionella</taxon>
    </lineage>
</organism>
<reference evidence="2 3" key="1">
    <citation type="submission" date="2015-11" db="EMBL/GenBank/DDBJ databases">
        <title>Genomic analysis of 38 Legionella species identifies large and diverse effector repertoires.</title>
        <authorList>
            <person name="Burstein D."/>
            <person name="Amaro F."/>
            <person name="Zusman T."/>
            <person name="Lifshitz Z."/>
            <person name="Cohen O."/>
            <person name="Gilbert J.A."/>
            <person name="Pupko T."/>
            <person name="Shuman H.A."/>
            <person name="Segal G."/>
        </authorList>
    </citation>
    <scope>NUCLEOTIDE SEQUENCE [LARGE SCALE GENOMIC DNA]</scope>
    <source>
        <strain evidence="2 3">ATCC 700990</strain>
    </source>
</reference>